<dbReference type="RefSeq" id="WP_187015969.1">
    <property type="nucleotide sequence ID" value="NZ_JACOQI010000021.1"/>
</dbReference>
<dbReference type="InterPro" id="IPR025997">
    <property type="entry name" value="SBP_2_dom"/>
</dbReference>
<dbReference type="InterPro" id="IPR000843">
    <property type="entry name" value="HTH_LacI"/>
</dbReference>
<name>A0A923MM76_9FIRM</name>
<accession>A0A923MM76</accession>
<evidence type="ECO:0000313" key="6">
    <source>
        <dbReference type="Proteomes" id="UP000620327"/>
    </source>
</evidence>
<keyword evidence="6" id="KW-1185">Reference proteome</keyword>
<sequence length="346" mass="38066">MGSKPTIQTVAQMAGVSRGTVDRVLNGRAHVREDVRLRVLEAIRQSGYVSPRDTHQRQFHQAYPPMKLGVLLPNWEGQFRTEVDEGIAQAQAELESTGIQILIRRCETDIPAEALKLLDELTEAGAAGLAVCAANDPSITARISALADEGIPCVTFNSDLPDSRRLCFVGQDIYKAGRIAGGLMSRCVPAGSQLLATVGNLKFDGHRQRLAGFRDRIREAGFPMEDLVVAETFNDYETTFRVVTEAIDRYPRLRGIYMANLSVSGCAAAIEQAGKKGAIRLICHDLNESVRQLLLRGSIDFTIPQNLRQQGYGPLILLRDVLRRKAAPDAARFNRQIDIVCSDNLP</sequence>
<dbReference type="PANTHER" id="PTHR30146">
    <property type="entry name" value="LACI-RELATED TRANSCRIPTIONAL REPRESSOR"/>
    <property type="match status" value="1"/>
</dbReference>
<dbReference type="GO" id="GO:0003700">
    <property type="term" value="F:DNA-binding transcription factor activity"/>
    <property type="evidence" value="ECO:0007669"/>
    <property type="project" value="TreeGrafter"/>
</dbReference>
<organism evidence="5 6">
    <name type="scientific">Dysosmobacter segnis</name>
    <dbReference type="NCBI Taxonomy" id="2763042"/>
    <lineage>
        <taxon>Bacteria</taxon>
        <taxon>Bacillati</taxon>
        <taxon>Bacillota</taxon>
        <taxon>Clostridia</taxon>
        <taxon>Eubacteriales</taxon>
        <taxon>Oscillospiraceae</taxon>
        <taxon>Dysosmobacter</taxon>
    </lineage>
</organism>
<dbReference type="SUPFAM" id="SSF47413">
    <property type="entry name" value="lambda repressor-like DNA-binding domains"/>
    <property type="match status" value="1"/>
</dbReference>
<protein>
    <submittedName>
        <fullName evidence="5">LacI family DNA-binding transcriptional regulator</fullName>
    </submittedName>
</protein>
<comment type="caution">
    <text evidence="5">The sequence shown here is derived from an EMBL/GenBank/DDBJ whole genome shotgun (WGS) entry which is preliminary data.</text>
</comment>
<dbReference type="Gene3D" id="1.10.260.40">
    <property type="entry name" value="lambda repressor-like DNA-binding domains"/>
    <property type="match status" value="1"/>
</dbReference>
<dbReference type="InterPro" id="IPR010982">
    <property type="entry name" value="Lambda_DNA-bd_dom_sf"/>
</dbReference>
<dbReference type="CDD" id="cd01392">
    <property type="entry name" value="HTH_LacI"/>
    <property type="match status" value="1"/>
</dbReference>
<feature type="domain" description="HTH lacI-type" evidence="4">
    <location>
        <begin position="5"/>
        <end position="49"/>
    </location>
</feature>
<keyword evidence="3" id="KW-0804">Transcription</keyword>
<evidence type="ECO:0000256" key="2">
    <source>
        <dbReference type="ARBA" id="ARBA00023125"/>
    </source>
</evidence>
<dbReference type="Pfam" id="PF13407">
    <property type="entry name" value="Peripla_BP_4"/>
    <property type="match status" value="1"/>
</dbReference>
<dbReference type="Proteomes" id="UP000620327">
    <property type="component" value="Unassembled WGS sequence"/>
</dbReference>
<proteinExistence type="predicted"/>
<dbReference type="GO" id="GO:0000976">
    <property type="term" value="F:transcription cis-regulatory region binding"/>
    <property type="evidence" value="ECO:0007669"/>
    <property type="project" value="TreeGrafter"/>
</dbReference>
<dbReference type="AlphaFoldDB" id="A0A923MM76"/>
<keyword evidence="2 5" id="KW-0238">DNA-binding</keyword>
<dbReference type="SMART" id="SM00354">
    <property type="entry name" value="HTH_LACI"/>
    <property type="match status" value="1"/>
</dbReference>
<dbReference type="InterPro" id="IPR028082">
    <property type="entry name" value="Peripla_BP_I"/>
</dbReference>
<gene>
    <name evidence="5" type="ORF">H8Z83_15875</name>
</gene>
<evidence type="ECO:0000313" key="5">
    <source>
        <dbReference type="EMBL" id="MBC5771779.1"/>
    </source>
</evidence>
<dbReference type="PROSITE" id="PS50932">
    <property type="entry name" value="HTH_LACI_2"/>
    <property type="match status" value="1"/>
</dbReference>
<dbReference type="Pfam" id="PF00356">
    <property type="entry name" value="LacI"/>
    <property type="match status" value="1"/>
</dbReference>
<dbReference type="PANTHER" id="PTHR30146:SF152">
    <property type="entry name" value="TRANSCRIPTIONAL REGULATORY PROTEIN"/>
    <property type="match status" value="1"/>
</dbReference>
<dbReference type="EMBL" id="JACOQI010000021">
    <property type="protein sequence ID" value="MBC5771779.1"/>
    <property type="molecule type" value="Genomic_DNA"/>
</dbReference>
<reference evidence="5" key="1">
    <citation type="submission" date="2020-08" db="EMBL/GenBank/DDBJ databases">
        <title>Genome public.</title>
        <authorList>
            <person name="Liu C."/>
            <person name="Sun Q."/>
        </authorList>
    </citation>
    <scope>NUCLEOTIDE SEQUENCE</scope>
    <source>
        <strain evidence="5">BX15</strain>
    </source>
</reference>
<keyword evidence="1" id="KW-0805">Transcription regulation</keyword>
<dbReference type="Gene3D" id="3.40.50.2300">
    <property type="match status" value="2"/>
</dbReference>
<evidence type="ECO:0000256" key="3">
    <source>
        <dbReference type="ARBA" id="ARBA00023163"/>
    </source>
</evidence>
<evidence type="ECO:0000256" key="1">
    <source>
        <dbReference type="ARBA" id="ARBA00023015"/>
    </source>
</evidence>
<dbReference type="CDD" id="cd06307">
    <property type="entry name" value="PBP1_sugar_binding"/>
    <property type="match status" value="1"/>
</dbReference>
<dbReference type="SUPFAM" id="SSF53822">
    <property type="entry name" value="Periplasmic binding protein-like I"/>
    <property type="match status" value="1"/>
</dbReference>
<evidence type="ECO:0000259" key="4">
    <source>
        <dbReference type="PROSITE" id="PS50932"/>
    </source>
</evidence>